<organism evidence="1">
    <name type="scientific">Halomonas sp. RT37</name>
    <dbReference type="NCBI Taxonomy" id="2950872"/>
    <lineage>
        <taxon>Bacteria</taxon>
        <taxon>Pseudomonadati</taxon>
        <taxon>Pseudomonadota</taxon>
        <taxon>Gammaproteobacteria</taxon>
        <taxon>Oceanospirillales</taxon>
        <taxon>Halomonadaceae</taxon>
        <taxon>Halomonas</taxon>
    </lineage>
</organism>
<evidence type="ECO:0008006" key="2">
    <source>
        <dbReference type="Google" id="ProtNLM"/>
    </source>
</evidence>
<protein>
    <recommendedName>
        <fullName evidence="2">CopG family transcriptional regulator</fullName>
    </recommendedName>
</protein>
<accession>A0AAU7KF04</accession>
<name>A0AAU7KF04_9GAMM</name>
<evidence type="ECO:0000313" key="1">
    <source>
        <dbReference type="EMBL" id="XBO69773.1"/>
    </source>
</evidence>
<proteinExistence type="predicted"/>
<sequence length="66" mass="7567">MADASLHDELRLPMDDELEAVLEQVRVQQHLATLEEAAEWLVRRRLRKGTQGLTGRGRALYLAGRR</sequence>
<dbReference type="AlphaFoldDB" id="A0AAU7KF04"/>
<dbReference type="RefSeq" id="WP_124804079.1">
    <property type="nucleotide sequence ID" value="NZ_CP098827.1"/>
</dbReference>
<gene>
    <name evidence="1" type="ORF">NFG58_14210</name>
</gene>
<dbReference type="EMBL" id="CP098827">
    <property type="protein sequence ID" value="XBO69773.1"/>
    <property type="molecule type" value="Genomic_DNA"/>
</dbReference>
<reference evidence="1" key="1">
    <citation type="submission" date="2022-06" db="EMBL/GenBank/DDBJ databases">
        <title>A novel DMS-producing enzyme.</title>
        <authorList>
            <person name="Zhang Y."/>
        </authorList>
    </citation>
    <scope>NUCLEOTIDE SEQUENCE</scope>
    <source>
        <strain evidence="1">RT37</strain>
    </source>
</reference>